<sequence length="212" mass="24273">MKKIRIKTILLFIVIAFFTKNAQAQFAVIDPSNIAQSILNTTKELAQTSRTVSNTLDTFKETKKVYEQGKQYYDALKSVNHLVKDARKVQKTLLLLGEITDIYVNNFQLMLSDKNFRADELTAIAHGYAMLLDESADILAELKNIVNINGLSMSDAERMDRIDKAYDSISNYRNLVSYYTRKNISVSYLRSKKINDTERVVALYGSANDKYW</sequence>
<feature type="signal peptide" evidence="1">
    <location>
        <begin position="1"/>
        <end position="24"/>
    </location>
</feature>
<name>F3ZTB5_9BACE</name>
<dbReference type="STRING" id="679937.Bcop_2112"/>
<evidence type="ECO:0000256" key="1">
    <source>
        <dbReference type="SAM" id="SignalP"/>
    </source>
</evidence>
<evidence type="ECO:0000313" key="2">
    <source>
        <dbReference type="EMBL" id="EGJ72283.1"/>
    </source>
</evidence>
<dbReference type="EMBL" id="CM001167">
    <property type="protein sequence ID" value="EGJ72283.1"/>
    <property type="molecule type" value="Genomic_DNA"/>
</dbReference>
<dbReference type="Pfam" id="PF13605">
    <property type="entry name" value="DUF4141"/>
    <property type="match status" value="1"/>
</dbReference>
<dbReference type="AlphaFoldDB" id="F3ZTB5"/>
<dbReference type="HOGENOM" id="CLU_113992_0_0_10"/>
<organism evidence="2 3">
    <name type="scientific">Bacteroides coprosuis DSM 18011</name>
    <dbReference type="NCBI Taxonomy" id="679937"/>
    <lineage>
        <taxon>Bacteria</taxon>
        <taxon>Pseudomonadati</taxon>
        <taxon>Bacteroidota</taxon>
        <taxon>Bacteroidia</taxon>
        <taxon>Bacteroidales</taxon>
        <taxon>Bacteroidaceae</taxon>
        <taxon>Bacteroides</taxon>
    </lineage>
</organism>
<evidence type="ECO:0008006" key="4">
    <source>
        <dbReference type="Google" id="ProtNLM"/>
    </source>
</evidence>
<feature type="chain" id="PRO_5003309517" description="DUF4141 domain-containing protein" evidence="1">
    <location>
        <begin position="25"/>
        <end position="212"/>
    </location>
</feature>
<gene>
    <name evidence="2" type="ORF">Bcop_2112</name>
</gene>
<evidence type="ECO:0000313" key="3">
    <source>
        <dbReference type="Proteomes" id="UP000018439"/>
    </source>
</evidence>
<protein>
    <recommendedName>
        <fullName evidence="4">DUF4141 domain-containing protein</fullName>
    </recommendedName>
</protein>
<dbReference type="Proteomes" id="UP000018439">
    <property type="component" value="Chromosome"/>
</dbReference>
<accession>F3ZTB5</accession>
<reference evidence="2 3" key="1">
    <citation type="journal article" date="2011" name="Stand. Genomic Sci.">
        <title>Non-contiguous finished genome sequence of Bacteroides coprosuis type strain (PC139).</title>
        <authorList>
            <person name="Land M."/>
            <person name="Held B."/>
            <person name="Gronow S."/>
            <person name="Abt B."/>
            <person name="Lucas S."/>
            <person name="Del Rio T.G."/>
            <person name="Nolan M."/>
            <person name="Tice H."/>
            <person name="Cheng J.F."/>
            <person name="Pitluck S."/>
            <person name="Liolios K."/>
            <person name="Pagani I."/>
            <person name="Ivanova N."/>
            <person name="Mavromatis K."/>
            <person name="Mikhailova N."/>
            <person name="Pati A."/>
            <person name="Tapia R."/>
            <person name="Han C."/>
            <person name="Goodwin L."/>
            <person name="Chen A."/>
            <person name="Palaniappan K."/>
            <person name="Hauser L."/>
            <person name="Brambilla E.M."/>
            <person name="Rohde M."/>
            <person name="Goker M."/>
            <person name="Detter J.C."/>
            <person name="Woyke T."/>
            <person name="Bristow J."/>
            <person name="Eisen J.A."/>
            <person name="Markowitz V."/>
            <person name="Hugenholtz P."/>
            <person name="Kyrpides N.C."/>
            <person name="Klenk H.P."/>
            <person name="Lapidus A."/>
        </authorList>
    </citation>
    <scope>NUCLEOTIDE SEQUENCE</scope>
    <source>
        <strain evidence="2 3">DSM 18011</strain>
    </source>
</reference>
<dbReference type="eggNOG" id="COG5314">
    <property type="taxonomic scope" value="Bacteria"/>
</dbReference>
<keyword evidence="1" id="KW-0732">Signal</keyword>
<dbReference type="InterPro" id="IPR025415">
    <property type="entry name" value="DUF4141"/>
</dbReference>
<keyword evidence="3" id="KW-1185">Reference proteome</keyword>
<proteinExistence type="predicted"/>